<evidence type="ECO:0000256" key="1">
    <source>
        <dbReference type="ARBA" id="ARBA00005446"/>
    </source>
</evidence>
<keyword evidence="7" id="KW-0238">DNA-binding</keyword>
<keyword evidence="13" id="KW-0175">Coiled coil</keyword>
<protein>
    <recommendedName>
        <fullName evidence="12">ATP-dependent DNA helicase</fullName>
        <ecNumber evidence="12">5.6.2.4</ecNumber>
    </recommendedName>
</protein>
<dbReference type="InterPro" id="IPR014001">
    <property type="entry name" value="Helicase_ATP-bd"/>
</dbReference>
<feature type="domain" description="Helicase C-terminal" evidence="16">
    <location>
        <begin position="292"/>
        <end position="440"/>
    </location>
</feature>
<dbReference type="GO" id="GO:0000724">
    <property type="term" value="P:double-strand break repair via homologous recombination"/>
    <property type="evidence" value="ECO:0007669"/>
    <property type="project" value="TreeGrafter"/>
</dbReference>
<dbReference type="Gene3D" id="1.10.10.10">
    <property type="entry name" value="Winged helix-like DNA-binding domain superfamily/Winged helix DNA-binding domain"/>
    <property type="match status" value="1"/>
</dbReference>
<dbReference type="GO" id="GO:0006260">
    <property type="term" value="P:DNA replication"/>
    <property type="evidence" value="ECO:0007669"/>
    <property type="project" value="InterPro"/>
</dbReference>
<comment type="similarity">
    <text evidence="1 12">Belongs to the helicase family. RecQ subfamily.</text>
</comment>
<dbReference type="FunFam" id="3.40.50.300:FF:001975">
    <property type="entry name" value="ATP-dependent DNA helicase"/>
    <property type="match status" value="1"/>
</dbReference>
<keyword evidence="4 12" id="KW-0378">Hydrolase</keyword>
<dbReference type="GO" id="GO:0009378">
    <property type="term" value="F:four-way junction helicase activity"/>
    <property type="evidence" value="ECO:0007669"/>
    <property type="project" value="TreeGrafter"/>
</dbReference>
<dbReference type="InterPro" id="IPR032284">
    <property type="entry name" value="RecQ_Zn-bd"/>
</dbReference>
<dbReference type="InterPro" id="IPR018982">
    <property type="entry name" value="RQC_domain"/>
</dbReference>
<feature type="compositionally biased region" description="Basic and acidic residues" evidence="14">
    <location>
        <begin position="642"/>
        <end position="654"/>
    </location>
</feature>
<dbReference type="NCBIfam" id="TIGR00614">
    <property type="entry name" value="recQ_fam"/>
    <property type="match status" value="1"/>
</dbReference>
<evidence type="ECO:0000256" key="3">
    <source>
        <dbReference type="ARBA" id="ARBA00022741"/>
    </source>
</evidence>
<evidence type="ECO:0000256" key="10">
    <source>
        <dbReference type="ARBA" id="ARBA00034617"/>
    </source>
</evidence>
<keyword evidence="6 12" id="KW-0067">ATP-binding</keyword>
<dbReference type="GO" id="GO:0005634">
    <property type="term" value="C:nucleus"/>
    <property type="evidence" value="ECO:0007669"/>
    <property type="project" value="UniProtKB-SubCell"/>
</dbReference>
<dbReference type="InterPro" id="IPR001650">
    <property type="entry name" value="Helicase_C-like"/>
</dbReference>
<keyword evidence="5 12" id="KW-0347">Helicase</keyword>
<dbReference type="GO" id="GO:0016887">
    <property type="term" value="F:ATP hydrolysis activity"/>
    <property type="evidence" value="ECO:0007669"/>
    <property type="project" value="RHEA"/>
</dbReference>
<evidence type="ECO:0000256" key="5">
    <source>
        <dbReference type="ARBA" id="ARBA00022806"/>
    </source>
</evidence>
<dbReference type="STRING" id="947166.A0A1D1V9N2"/>
<dbReference type="Pfam" id="PF00271">
    <property type="entry name" value="Helicase_C"/>
    <property type="match status" value="1"/>
</dbReference>
<evidence type="ECO:0000256" key="8">
    <source>
        <dbReference type="ARBA" id="ARBA00023235"/>
    </source>
</evidence>
<keyword evidence="18" id="KW-1185">Reference proteome</keyword>
<proteinExistence type="inferred from homology"/>
<feature type="compositionally biased region" description="Basic and acidic residues" evidence="14">
    <location>
        <begin position="668"/>
        <end position="678"/>
    </location>
</feature>
<dbReference type="InterPro" id="IPR011545">
    <property type="entry name" value="DEAD/DEAH_box_helicase_dom"/>
</dbReference>
<dbReference type="Gene3D" id="3.40.50.300">
    <property type="entry name" value="P-loop containing nucleotide triphosphate hydrolases"/>
    <property type="match status" value="2"/>
</dbReference>
<organism evidence="17 18">
    <name type="scientific">Ramazzottius varieornatus</name>
    <name type="common">Water bear</name>
    <name type="synonym">Tardigrade</name>
    <dbReference type="NCBI Taxonomy" id="947166"/>
    <lineage>
        <taxon>Eukaryota</taxon>
        <taxon>Metazoa</taxon>
        <taxon>Ecdysozoa</taxon>
        <taxon>Tardigrada</taxon>
        <taxon>Eutardigrada</taxon>
        <taxon>Parachela</taxon>
        <taxon>Hypsibioidea</taxon>
        <taxon>Ramazzottiidae</taxon>
        <taxon>Ramazzottius</taxon>
    </lineage>
</organism>
<gene>
    <name evidence="17" type="primary">RvY_07153-1</name>
    <name evidence="17" type="synonym">RvY_07153.1</name>
    <name evidence="17" type="ORF">RvY_07153</name>
</gene>
<dbReference type="PROSITE" id="PS51194">
    <property type="entry name" value="HELICASE_CTER"/>
    <property type="match status" value="1"/>
</dbReference>
<dbReference type="EMBL" id="BDGG01000003">
    <property type="protein sequence ID" value="GAU95553.1"/>
    <property type="molecule type" value="Genomic_DNA"/>
</dbReference>
<feature type="region of interest" description="Disordered" evidence="14">
    <location>
        <begin position="634"/>
        <end position="732"/>
    </location>
</feature>
<evidence type="ECO:0000256" key="2">
    <source>
        <dbReference type="ARBA" id="ARBA00022723"/>
    </source>
</evidence>
<dbReference type="PANTHER" id="PTHR13710:SF105">
    <property type="entry name" value="ATP-DEPENDENT DNA HELICASE Q1"/>
    <property type="match status" value="1"/>
</dbReference>
<sequence>MALKGSLQSELNALDADISSLDQQIIELRRRRADVDNKRKDVLAKIKASQQKDQDFNWDSNVFPWTKTIDTVRCKMGITSFRYLQLSTINATMSGKDCVLIMPTGGGKSLCYQIPAFCSKGITIVVSPLVSLMEDQNLALQRYGIEGVVCNASTSPEQTRIIYQKMVDPNSTLKIVYVTPERIAKTKTFNMRMEAMHEAGRLARIVIDEVHCCSQWGHDFRPDYKALNVLKRQYPKTPLLGLTATATVRVLRDIQEMLGIPGAVIFRAPFNRSNIHYEVKPKPATNDLVMNSVADLIRHRFDGQSGIVYCLSVKDSEEVARDLVQRGIKARCYHAQLTPEVRSKTHNDWLNNKIYVVVATVAFGMGIDKPDVRFVIHHTLSKSIETFYQESGRAGRDGESAYSVLFYKMADIFRLSSITFHEKVGESNLRGMVQYAHNLHECRRVPLAAHFGEDWTPEMCSMKCDVCLPKPGRRVEVVDVTELAKAVIDSIAVAQKKSKMGKCTAVQLLEAWIGKTKAPKLGNLRIATKEDCERIIVEMLMADYLKQTYQSTAYTYVSYFQQGPNAKNLLKNQAKLEMSFEVMEKKKLVPKASLSAREITALEAAEQEEKNVREAGESAFFSFEEELYDDVPLLQNIPSSSDVKEEVSPRKGDDGGSEYIDVDDDMPESWKTEQKLKPEVPLVELDYGDLDDLPKGKYRDPFELNSDSPPKLKRTQSQPDPGSGPKKRRGLF</sequence>
<dbReference type="Pfam" id="PF09382">
    <property type="entry name" value="RQC"/>
    <property type="match status" value="1"/>
</dbReference>
<accession>A0A1D1V9N2</accession>
<evidence type="ECO:0000259" key="16">
    <source>
        <dbReference type="PROSITE" id="PS51194"/>
    </source>
</evidence>
<evidence type="ECO:0000256" key="7">
    <source>
        <dbReference type="ARBA" id="ARBA00023125"/>
    </source>
</evidence>
<dbReference type="InterPro" id="IPR027417">
    <property type="entry name" value="P-loop_NTPase"/>
</dbReference>
<dbReference type="GO" id="GO:0005737">
    <property type="term" value="C:cytoplasm"/>
    <property type="evidence" value="ECO:0007669"/>
    <property type="project" value="TreeGrafter"/>
</dbReference>
<comment type="caution">
    <text evidence="17">The sequence shown here is derived from an EMBL/GenBank/DDBJ whole genome shotgun (WGS) entry which is preliminary data.</text>
</comment>
<keyword evidence="8" id="KW-0413">Isomerase</keyword>
<dbReference type="PANTHER" id="PTHR13710">
    <property type="entry name" value="DNA HELICASE RECQ FAMILY MEMBER"/>
    <property type="match status" value="1"/>
</dbReference>
<dbReference type="GO" id="GO:0043138">
    <property type="term" value="F:3'-5' DNA helicase activity"/>
    <property type="evidence" value="ECO:0007669"/>
    <property type="project" value="UniProtKB-EC"/>
</dbReference>
<evidence type="ECO:0000259" key="15">
    <source>
        <dbReference type="PROSITE" id="PS51192"/>
    </source>
</evidence>
<dbReference type="Pfam" id="PF00270">
    <property type="entry name" value="DEAD"/>
    <property type="match status" value="1"/>
</dbReference>
<feature type="coiled-coil region" evidence="13">
    <location>
        <begin position="4"/>
        <end position="38"/>
    </location>
</feature>
<keyword evidence="9 12" id="KW-0539">Nucleus</keyword>
<dbReference type="SMART" id="SM00490">
    <property type="entry name" value="HELICc"/>
    <property type="match status" value="1"/>
</dbReference>
<evidence type="ECO:0000256" key="6">
    <source>
        <dbReference type="ARBA" id="ARBA00022840"/>
    </source>
</evidence>
<keyword evidence="2" id="KW-0479">Metal-binding</keyword>
<evidence type="ECO:0000313" key="17">
    <source>
        <dbReference type="EMBL" id="GAU95553.1"/>
    </source>
</evidence>
<dbReference type="Pfam" id="PF16124">
    <property type="entry name" value="RecQ_Zn_bind"/>
    <property type="match status" value="1"/>
</dbReference>
<dbReference type="OrthoDB" id="10261556at2759"/>
<dbReference type="InterPro" id="IPR002464">
    <property type="entry name" value="DNA/RNA_helicase_DEAH_CS"/>
</dbReference>
<dbReference type="AlphaFoldDB" id="A0A1D1V9N2"/>
<dbReference type="EC" id="5.6.2.4" evidence="12"/>
<dbReference type="GO" id="GO:0005694">
    <property type="term" value="C:chromosome"/>
    <property type="evidence" value="ECO:0007669"/>
    <property type="project" value="TreeGrafter"/>
</dbReference>
<keyword evidence="3 12" id="KW-0547">Nucleotide-binding</keyword>
<comment type="subcellular location">
    <subcellularLocation>
        <location evidence="12">Nucleus</location>
    </subcellularLocation>
</comment>
<dbReference type="InterPro" id="IPR004589">
    <property type="entry name" value="DNA_helicase_ATP-dep_RecQ"/>
</dbReference>
<dbReference type="SMART" id="SM00487">
    <property type="entry name" value="DEXDc"/>
    <property type="match status" value="1"/>
</dbReference>
<name>A0A1D1V9N2_RAMVA</name>
<dbReference type="InterPro" id="IPR036388">
    <property type="entry name" value="WH-like_DNA-bd_sf"/>
</dbReference>
<evidence type="ECO:0000313" key="18">
    <source>
        <dbReference type="Proteomes" id="UP000186922"/>
    </source>
</evidence>
<dbReference type="GO" id="GO:0046872">
    <property type="term" value="F:metal ion binding"/>
    <property type="evidence" value="ECO:0007669"/>
    <property type="project" value="UniProtKB-KW"/>
</dbReference>
<dbReference type="CDD" id="cd18794">
    <property type="entry name" value="SF2_C_RecQ"/>
    <property type="match status" value="1"/>
</dbReference>
<evidence type="ECO:0000256" key="14">
    <source>
        <dbReference type="SAM" id="MobiDB-lite"/>
    </source>
</evidence>
<dbReference type="FunFam" id="3.40.50.300:FF:001544">
    <property type="entry name" value="ATP-dependent DNA helicase"/>
    <property type="match status" value="1"/>
</dbReference>
<dbReference type="PROSITE" id="PS00690">
    <property type="entry name" value="DEAH_ATP_HELICASE"/>
    <property type="match status" value="1"/>
</dbReference>
<dbReference type="CDD" id="cd18015">
    <property type="entry name" value="DEXHc_RecQ1"/>
    <property type="match status" value="1"/>
</dbReference>
<feature type="domain" description="Helicase ATP-binding" evidence="15">
    <location>
        <begin position="89"/>
        <end position="264"/>
    </location>
</feature>
<reference evidence="17 18" key="1">
    <citation type="journal article" date="2016" name="Nat. Commun.">
        <title>Extremotolerant tardigrade genome and improved radiotolerance of human cultured cells by tardigrade-unique protein.</title>
        <authorList>
            <person name="Hashimoto T."/>
            <person name="Horikawa D.D."/>
            <person name="Saito Y."/>
            <person name="Kuwahara H."/>
            <person name="Kozuka-Hata H."/>
            <person name="Shin-I T."/>
            <person name="Minakuchi Y."/>
            <person name="Ohishi K."/>
            <person name="Motoyama A."/>
            <person name="Aizu T."/>
            <person name="Enomoto A."/>
            <person name="Kondo K."/>
            <person name="Tanaka S."/>
            <person name="Hara Y."/>
            <person name="Koshikawa S."/>
            <person name="Sagara H."/>
            <person name="Miura T."/>
            <person name="Yokobori S."/>
            <person name="Miyagawa K."/>
            <person name="Suzuki Y."/>
            <person name="Kubo T."/>
            <person name="Oyama M."/>
            <person name="Kohara Y."/>
            <person name="Fujiyama A."/>
            <person name="Arakawa K."/>
            <person name="Katayama T."/>
            <person name="Toyoda A."/>
            <person name="Kunieda T."/>
        </authorList>
    </citation>
    <scope>NUCLEOTIDE SEQUENCE [LARGE SCALE GENOMIC DNA]</scope>
    <source>
        <strain evidence="17 18">YOKOZUNA-1</strain>
    </source>
</reference>
<dbReference type="SUPFAM" id="SSF52540">
    <property type="entry name" value="P-loop containing nucleoside triphosphate hydrolases"/>
    <property type="match status" value="1"/>
</dbReference>
<dbReference type="PROSITE" id="PS51192">
    <property type="entry name" value="HELICASE_ATP_BIND_1"/>
    <property type="match status" value="1"/>
</dbReference>
<evidence type="ECO:0000256" key="12">
    <source>
        <dbReference type="RuleBase" id="RU364117"/>
    </source>
</evidence>
<evidence type="ECO:0000256" key="13">
    <source>
        <dbReference type="SAM" id="Coils"/>
    </source>
</evidence>
<evidence type="ECO:0000256" key="4">
    <source>
        <dbReference type="ARBA" id="ARBA00022801"/>
    </source>
</evidence>
<evidence type="ECO:0000256" key="11">
    <source>
        <dbReference type="ARBA" id="ARBA00049360"/>
    </source>
</evidence>
<dbReference type="Proteomes" id="UP000186922">
    <property type="component" value="Unassembled WGS sequence"/>
</dbReference>
<feature type="compositionally biased region" description="Basic and acidic residues" evidence="14">
    <location>
        <begin position="692"/>
        <end position="702"/>
    </location>
</feature>
<comment type="catalytic activity">
    <reaction evidence="11 12">
        <text>ATP + H2O = ADP + phosphate + H(+)</text>
        <dbReference type="Rhea" id="RHEA:13065"/>
        <dbReference type="ChEBI" id="CHEBI:15377"/>
        <dbReference type="ChEBI" id="CHEBI:15378"/>
        <dbReference type="ChEBI" id="CHEBI:30616"/>
        <dbReference type="ChEBI" id="CHEBI:43474"/>
        <dbReference type="ChEBI" id="CHEBI:456216"/>
    </reaction>
</comment>
<dbReference type="GO" id="GO:0005524">
    <property type="term" value="F:ATP binding"/>
    <property type="evidence" value="ECO:0007669"/>
    <property type="project" value="UniProtKB-KW"/>
</dbReference>
<evidence type="ECO:0000256" key="9">
    <source>
        <dbReference type="ARBA" id="ARBA00023242"/>
    </source>
</evidence>
<dbReference type="GO" id="GO:0003677">
    <property type="term" value="F:DNA binding"/>
    <property type="evidence" value="ECO:0007669"/>
    <property type="project" value="UniProtKB-KW"/>
</dbReference>
<comment type="catalytic activity">
    <reaction evidence="10 12">
        <text>Couples ATP hydrolysis with the unwinding of duplex DNA by translocating in the 3'-5' direction.</text>
        <dbReference type="EC" id="5.6.2.4"/>
    </reaction>
</comment>